<protein>
    <submittedName>
        <fullName evidence="1">Uncharacterized protein</fullName>
    </submittedName>
</protein>
<proteinExistence type="predicted"/>
<organism evidence="1">
    <name type="scientific">marine sediment metagenome</name>
    <dbReference type="NCBI Taxonomy" id="412755"/>
    <lineage>
        <taxon>unclassified sequences</taxon>
        <taxon>metagenomes</taxon>
        <taxon>ecological metagenomes</taxon>
    </lineage>
</organism>
<comment type="caution">
    <text evidence="1">The sequence shown here is derived from an EMBL/GenBank/DDBJ whole genome shotgun (WGS) entry which is preliminary data.</text>
</comment>
<dbReference type="AlphaFoldDB" id="X1N4N6"/>
<sequence>AVFIGLIDYFDLEIDDIYPIFSFYPQFYFLVHSFFSKSI</sequence>
<reference evidence="1" key="1">
    <citation type="journal article" date="2014" name="Front. Microbiol.">
        <title>High frequency of phylogenetically diverse reductive dehalogenase-homologous genes in deep subseafloor sedimentary metagenomes.</title>
        <authorList>
            <person name="Kawai M."/>
            <person name="Futagami T."/>
            <person name="Toyoda A."/>
            <person name="Takaki Y."/>
            <person name="Nishi S."/>
            <person name="Hori S."/>
            <person name="Arai W."/>
            <person name="Tsubouchi T."/>
            <person name="Morono Y."/>
            <person name="Uchiyama I."/>
            <person name="Ito T."/>
            <person name="Fujiyama A."/>
            <person name="Inagaki F."/>
            <person name="Takami H."/>
        </authorList>
    </citation>
    <scope>NUCLEOTIDE SEQUENCE</scope>
    <source>
        <strain evidence="1">Expedition CK06-06</strain>
    </source>
</reference>
<name>X1N4N6_9ZZZZ</name>
<gene>
    <name evidence="1" type="ORF">S06H3_40621</name>
</gene>
<evidence type="ECO:0000313" key="1">
    <source>
        <dbReference type="EMBL" id="GAI38957.1"/>
    </source>
</evidence>
<dbReference type="EMBL" id="BARV01024949">
    <property type="protein sequence ID" value="GAI38957.1"/>
    <property type="molecule type" value="Genomic_DNA"/>
</dbReference>
<accession>X1N4N6</accession>
<feature type="non-terminal residue" evidence="1">
    <location>
        <position position="1"/>
    </location>
</feature>